<sequence length="524" mass="54304">MTQEQALSPEQAPPPRIPGAMVLGGRYRLLVRCGSVGSHTFWQAMDAHLNRHVALTFTTNAAPEALRAAMVLAKLSSPGLARIFDVTNDQGDLVVITEWVAGAPLREVALSRPSALGSANALTALADAAAAAHENGALLGLDHPIRVRISNDGEAVLAYPSVSATQTRADDVRALGGTLYALLTGQWPEKAGNAEDSGLPLAKEEPDAGLASARERDPSVPRLVSDAADSALGATVSAEQFRELLEQALSEEDPEAAGPETQAQASDGGLQLDLGLRSSAPAQSAVHRARTGEPGTGDAPSLRERLLGSDSRSRKTLLIGSSLLVVIMLLVGYSVYALVDSIGAGGSNGRPLVPGQTGSASSSGPAAPVKATDAQVVDFRGDPSGLDDPREAKNAIDGSNASYWQTDLYNEGPKMVFKPGIGLLVTLEKAVKLQQVTVSSPSNGTVVDIYVAKSPSTKASDVKKLDDLVKVASGQINGQTTTLSCNTAQAQPSSLVLVWLTTLSPAGGQYRSRINELAFTGSAS</sequence>
<evidence type="ECO:0008006" key="5">
    <source>
        <dbReference type="Google" id="ProtNLM"/>
    </source>
</evidence>
<evidence type="ECO:0000256" key="2">
    <source>
        <dbReference type="SAM" id="Phobius"/>
    </source>
</evidence>
<keyword evidence="2" id="KW-1133">Transmembrane helix</keyword>
<reference evidence="3 4" key="1">
    <citation type="journal article" date="2010" name="Stand. Genomic Sci.">
        <title>Complete genome sequence of Segniliparus rotundus type strain (CDC 1076).</title>
        <authorList>
            <person name="Sikorski J."/>
            <person name="Lapidus A."/>
            <person name="Copeland A."/>
            <person name="Misra M."/>
            <person name="Glavina Del Rio T."/>
            <person name="Nolan M."/>
            <person name="Lucas S."/>
            <person name="Chen F."/>
            <person name="Tice H."/>
            <person name="Cheng J.F."/>
            <person name="Jando M."/>
            <person name="Schneider S."/>
            <person name="Bruce D."/>
            <person name="Goodwin L."/>
            <person name="Pitluck S."/>
            <person name="Liolios K."/>
            <person name="Mikhailova N."/>
            <person name="Pati A."/>
            <person name="Ivanova N."/>
            <person name="Mavromatis K."/>
            <person name="Chen A."/>
            <person name="Palaniappan K."/>
            <person name="Chertkov O."/>
            <person name="Land M."/>
            <person name="Hauser L."/>
            <person name="Chang Y.J."/>
            <person name="Jeffries C.D."/>
            <person name="Brettin T."/>
            <person name="Detter J.C."/>
            <person name="Han C."/>
            <person name="Rohde M."/>
            <person name="Goker M."/>
            <person name="Bristow J."/>
            <person name="Eisen J.A."/>
            <person name="Markowitz V."/>
            <person name="Hugenholtz P."/>
            <person name="Kyrpides N.C."/>
            <person name="Klenk H.P."/>
        </authorList>
    </citation>
    <scope>NUCLEOTIDE SEQUENCE [LARGE SCALE GENOMIC DNA]</scope>
    <source>
        <strain evidence="4">ATCC BAA-972 / CDC 1076 / CIP 108378 / DSM 44985 / JCM 13578</strain>
    </source>
</reference>
<dbReference type="Gene3D" id="1.10.510.10">
    <property type="entry name" value="Transferase(Phosphotransferase) domain 1"/>
    <property type="match status" value="1"/>
</dbReference>
<evidence type="ECO:0000256" key="1">
    <source>
        <dbReference type="SAM" id="MobiDB-lite"/>
    </source>
</evidence>
<dbReference type="CDD" id="cd13973">
    <property type="entry name" value="PK_MviN-like"/>
    <property type="match status" value="1"/>
</dbReference>
<dbReference type="Gene3D" id="2.60.120.260">
    <property type="entry name" value="Galactose-binding domain-like"/>
    <property type="match status" value="1"/>
</dbReference>
<dbReference type="Gene3D" id="3.30.200.20">
    <property type="entry name" value="Phosphorylase Kinase, domain 1"/>
    <property type="match status" value="1"/>
</dbReference>
<dbReference type="STRING" id="640132.Srot_0011"/>
<accession>D6Z9H7</accession>
<feature type="region of interest" description="Disordered" evidence="1">
    <location>
        <begin position="353"/>
        <end position="373"/>
    </location>
</feature>
<gene>
    <name evidence="3" type="ordered locus">Srot_0011</name>
</gene>
<keyword evidence="4" id="KW-1185">Reference proteome</keyword>
<proteinExistence type="predicted"/>
<keyword evidence="2" id="KW-0812">Transmembrane</keyword>
<feature type="transmembrane region" description="Helical" evidence="2">
    <location>
        <begin position="317"/>
        <end position="339"/>
    </location>
</feature>
<name>D6Z9H7_SEGRD</name>
<keyword evidence="2" id="KW-0472">Membrane</keyword>
<dbReference type="KEGG" id="srt:Srot_0011"/>
<dbReference type="RefSeq" id="WP_013136960.1">
    <property type="nucleotide sequence ID" value="NC_014168.1"/>
</dbReference>
<dbReference type="InterPro" id="IPR011009">
    <property type="entry name" value="Kinase-like_dom_sf"/>
</dbReference>
<evidence type="ECO:0000313" key="3">
    <source>
        <dbReference type="EMBL" id="ADG96504.1"/>
    </source>
</evidence>
<protein>
    <recommendedName>
        <fullName evidence="5">Serine/threonine protein kinase</fullName>
    </recommendedName>
</protein>
<organism evidence="3 4">
    <name type="scientific">Segniliparus rotundus (strain ATCC BAA-972 / CDC 1076 / CIP 108378 / DSM 44985 / JCM 13578)</name>
    <dbReference type="NCBI Taxonomy" id="640132"/>
    <lineage>
        <taxon>Bacteria</taxon>
        <taxon>Bacillati</taxon>
        <taxon>Actinomycetota</taxon>
        <taxon>Actinomycetes</taxon>
        <taxon>Mycobacteriales</taxon>
        <taxon>Segniliparaceae</taxon>
        <taxon>Segniliparus</taxon>
    </lineage>
</organism>
<dbReference type="EMBL" id="CP001958">
    <property type="protein sequence ID" value="ADG96504.1"/>
    <property type="molecule type" value="Genomic_DNA"/>
</dbReference>
<feature type="region of interest" description="Disordered" evidence="1">
    <location>
        <begin position="280"/>
        <end position="307"/>
    </location>
</feature>
<dbReference type="eggNOG" id="COG0515">
    <property type="taxonomic scope" value="Bacteria"/>
</dbReference>
<dbReference type="SUPFAM" id="SSF56112">
    <property type="entry name" value="Protein kinase-like (PK-like)"/>
    <property type="match status" value="1"/>
</dbReference>
<dbReference type="AlphaFoldDB" id="D6Z9H7"/>
<feature type="region of interest" description="Disordered" evidence="1">
    <location>
        <begin position="191"/>
        <end position="222"/>
    </location>
</feature>
<feature type="compositionally biased region" description="Low complexity" evidence="1">
    <location>
        <begin position="354"/>
        <end position="368"/>
    </location>
</feature>
<dbReference type="Proteomes" id="UP000002247">
    <property type="component" value="Chromosome"/>
</dbReference>
<evidence type="ECO:0000313" key="4">
    <source>
        <dbReference type="Proteomes" id="UP000002247"/>
    </source>
</evidence>
<dbReference type="HOGENOM" id="CLU_021353_1_0_11"/>